<name>A0A518IGU0_9PLAN</name>
<dbReference type="KEGG" id="gfm:Enr17x_43300"/>
<dbReference type="AlphaFoldDB" id="A0A518IGU0"/>
<protein>
    <submittedName>
        <fullName evidence="1">Uncharacterized protein</fullName>
    </submittedName>
</protein>
<accession>A0A518IGU0</accession>
<gene>
    <name evidence="1" type="ORF">Enr17x_43300</name>
</gene>
<sequence>MICWYEFVWQVSMIDQDNIIIDFLRTGKLGPLKLGMSRTQVIEAIDIPDAEGYQRRKDPQNNCVLLYGETDKVNLQLAIHQGKLTGIWLYFYGNDNLSSLPNWMTMKSWLLTGSSSINHFFSIADQTGLAWRLDQSLTDEDQTTLLLSRTNLKLIWDFDLNSLYAIMLTSYQ</sequence>
<proteinExistence type="predicted"/>
<organism evidence="1 2">
    <name type="scientific">Gimesia fumaroli</name>
    <dbReference type="NCBI Taxonomy" id="2527976"/>
    <lineage>
        <taxon>Bacteria</taxon>
        <taxon>Pseudomonadati</taxon>
        <taxon>Planctomycetota</taxon>
        <taxon>Planctomycetia</taxon>
        <taxon>Planctomycetales</taxon>
        <taxon>Planctomycetaceae</taxon>
        <taxon>Gimesia</taxon>
    </lineage>
</organism>
<keyword evidence="2" id="KW-1185">Reference proteome</keyword>
<reference evidence="1 2" key="1">
    <citation type="submission" date="2019-03" db="EMBL/GenBank/DDBJ databases">
        <title>Deep-cultivation of Planctomycetes and their phenomic and genomic characterization uncovers novel biology.</title>
        <authorList>
            <person name="Wiegand S."/>
            <person name="Jogler M."/>
            <person name="Boedeker C."/>
            <person name="Pinto D."/>
            <person name="Vollmers J."/>
            <person name="Rivas-Marin E."/>
            <person name="Kohn T."/>
            <person name="Peeters S.H."/>
            <person name="Heuer A."/>
            <person name="Rast P."/>
            <person name="Oberbeckmann S."/>
            <person name="Bunk B."/>
            <person name="Jeske O."/>
            <person name="Meyerdierks A."/>
            <person name="Storesund J.E."/>
            <person name="Kallscheuer N."/>
            <person name="Luecker S."/>
            <person name="Lage O.M."/>
            <person name="Pohl T."/>
            <person name="Merkel B.J."/>
            <person name="Hornburger P."/>
            <person name="Mueller R.-W."/>
            <person name="Bruemmer F."/>
            <person name="Labrenz M."/>
            <person name="Spormann A.M."/>
            <person name="Op den Camp H."/>
            <person name="Overmann J."/>
            <person name="Amann R."/>
            <person name="Jetten M.S.M."/>
            <person name="Mascher T."/>
            <person name="Medema M.H."/>
            <person name="Devos D.P."/>
            <person name="Kaster A.-K."/>
            <person name="Ovreas L."/>
            <person name="Rohde M."/>
            <person name="Galperin M.Y."/>
            <person name="Jogler C."/>
        </authorList>
    </citation>
    <scope>NUCLEOTIDE SEQUENCE [LARGE SCALE GENOMIC DNA]</scope>
    <source>
        <strain evidence="1 2">Enr17</strain>
    </source>
</reference>
<evidence type="ECO:0000313" key="2">
    <source>
        <dbReference type="Proteomes" id="UP000318313"/>
    </source>
</evidence>
<dbReference type="EMBL" id="CP037452">
    <property type="protein sequence ID" value="QDV52270.1"/>
    <property type="molecule type" value="Genomic_DNA"/>
</dbReference>
<evidence type="ECO:0000313" key="1">
    <source>
        <dbReference type="EMBL" id="QDV52270.1"/>
    </source>
</evidence>
<dbReference type="Proteomes" id="UP000318313">
    <property type="component" value="Chromosome"/>
</dbReference>